<name>A0A443S359_9ACAR</name>
<dbReference type="GO" id="GO:0090486">
    <property type="term" value="F:small RNA 2'-O-methyltransferase activity"/>
    <property type="evidence" value="ECO:0007669"/>
    <property type="project" value="UniProtKB-EC"/>
</dbReference>
<dbReference type="GO" id="GO:0003723">
    <property type="term" value="F:RNA binding"/>
    <property type="evidence" value="ECO:0007669"/>
    <property type="project" value="UniProtKB-KW"/>
</dbReference>
<evidence type="ECO:0000256" key="10">
    <source>
        <dbReference type="ARBA" id="ARBA00023158"/>
    </source>
</evidence>
<evidence type="ECO:0000256" key="1">
    <source>
        <dbReference type="ARBA" id="ARBA00001946"/>
    </source>
</evidence>
<evidence type="ECO:0000256" key="9">
    <source>
        <dbReference type="ARBA" id="ARBA00022884"/>
    </source>
</evidence>
<evidence type="ECO:0000256" key="6">
    <source>
        <dbReference type="ARBA" id="ARBA00022691"/>
    </source>
</evidence>
<keyword evidence="5 13" id="KW-0808">Transferase</keyword>
<dbReference type="EC" id="2.1.1.386" evidence="11"/>
<dbReference type="PANTHER" id="PTHR21404:SF3">
    <property type="entry name" value="SMALL RNA 2'-O-METHYLTRANSFERASE"/>
    <property type="match status" value="1"/>
</dbReference>
<keyword evidence="9" id="KW-0694">RNA-binding</keyword>
<dbReference type="GO" id="GO:0030422">
    <property type="term" value="P:siRNA processing"/>
    <property type="evidence" value="ECO:0007669"/>
    <property type="project" value="TreeGrafter"/>
</dbReference>
<dbReference type="InterPro" id="IPR026610">
    <property type="entry name" value="Hen1"/>
</dbReference>
<dbReference type="GO" id="GO:0005634">
    <property type="term" value="C:nucleus"/>
    <property type="evidence" value="ECO:0007669"/>
    <property type="project" value="TreeGrafter"/>
</dbReference>
<dbReference type="FunFam" id="3.40.50.150:FF:000124">
    <property type="entry name" value="HEN methyltransferase 1"/>
    <property type="match status" value="1"/>
</dbReference>
<comment type="caution">
    <text evidence="13">The sequence shown here is derived from an EMBL/GenBank/DDBJ whole genome shotgun (WGS) entry which is preliminary data.</text>
</comment>
<dbReference type="GO" id="GO:0034587">
    <property type="term" value="P:piRNA processing"/>
    <property type="evidence" value="ECO:0007669"/>
    <property type="project" value="TreeGrafter"/>
</dbReference>
<keyword evidence="4 13" id="KW-0489">Methyltransferase</keyword>
<dbReference type="Gene3D" id="3.40.50.150">
    <property type="entry name" value="Vaccinia Virus protein VP39"/>
    <property type="match status" value="1"/>
</dbReference>
<organism evidence="13 14">
    <name type="scientific">Leptotrombidium deliense</name>
    <dbReference type="NCBI Taxonomy" id="299467"/>
    <lineage>
        <taxon>Eukaryota</taxon>
        <taxon>Metazoa</taxon>
        <taxon>Ecdysozoa</taxon>
        <taxon>Arthropoda</taxon>
        <taxon>Chelicerata</taxon>
        <taxon>Arachnida</taxon>
        <taxon>Acari</taxon>
        <taxon>Acariformes</taxon>
        <taxon>Trombidiformes</taxon>
        <taxon>Prostigmata</taxon>
        <taxon>Anystina</taxon>
        <taxon>Parasitengona</taxon>
        <taxon>Trombiculoidea</taxon>
        <taxon>Trombiculidae</taxon>
        <taxon>Leptotrombidium</taxon>
    </lineage>
</organism>
<dbReference type="EMBL" id="NCKV01010219">
    <property type="protein sequence ID" value="RWS21959.1"/>
    <property type="molecule type" value="Genomic_DNA"/>
</dbReference>
<evidence type="ECO:0000256" key="3">
    <source>
        <dbReference type="ARBA" id="ARBA00021330"/>
    </source>
</evidence>
<evidence type="ECO:0000313" key="14">
    <source>
        <dbReference type="Proteomes" id="UP000288716"/>
    </source>
</evidence>
<evidence type="ECO:0000256" key="11">
    <source>
        <dbReference type="ARBA" id="ARBA00035025"/>
    </source>
</evidence>
<dbReference type="GO" id="GO:0005737">
    <property type="term" value="C:cytoplasm"/>
    <property type="evidence" value="ECO:0007669"/>
    <property type="project" value="TreeGrafter"/>
</dbReference>
<keyword evidence="10" id="KW-0943">RNA-mediated gene silencing</keyword>
<keyword evidence="6" id="KW-0949">S-adenosyl-L-methionine</keyword>
<evidence type="ECO:0000256" key="5">
    <source>
        <dbReference type="ARBA" id="ARBA00022679"/>
    </source>
</evidence>
<dbReference type="InterPro" id="IPR029063">
    <property type="entry name" value="SAM-dependent_MTases_sf"/>
</dbReference>
<gene>
    <name evidence="13" type="ORF">B4U80_10184</name>
</gene>
<comment type="cofactor">
    <cofactor evidence="1">
        <name>Mg(2+)</name>
        <dbReference type="ChEBI" id="CHEBI:18420"/>
    </cofactor>
</comment>
<dbReference type="Proteomes" id="UP000288716">
    <property type="component" value="Unassembled WGS sequence"/>
</dbReference>
<evidence type="ECO:0000256" key="12">
    <source>
        <dbReference type="ARBA" id="ARBA00048418"/>
    </source>
</evidence>
<comment type="similarity">
    <text evidence="2">Belongs to the methyltransferase superfamily. HEN1 family.</text>
</comment>
<dbReference type="SUPFAM" id="SSF53335">
    <property type="entry name" value="S-adenosyl-L-methionine-dependent methyltransferases"/>
    <property type="match status" value="1"/>
</dbReference>
<evidence type="ECO:0000256" key="4">
    <source>
        <dbReference type="ARBA" id="ARBA00022603"/>
    </source>
</evidence>
<dbReference type="GO" id="GO:0046872">
    <property type="term" value="F:metal ion binding"/>
    <property type="evidence" value="ECO:0007669"/>
    <property type="project" value="UniProtKB-KW"/>
</dbReference>
<evidence type="ECO:0000313" key="13">
    <source>
        <dbReference type="EMBL" id="RWS21959.1"/>
    </source>
</evidence>
<dbReference type="VEuPathDB" id="VectorBase:LDEU010081"/>
<evidence type="ECO:0000256" key="8">
    <source>
        <dbReference type="ARBA" id="ARBA00022842"/>
    </source>
</evidence>
<dbReference type="OrthoDB" id="2154311at2759"/>
<dbReference type="PANTHER" id="PTHR21404">
    <property type="entry name" value="HEN1"/>
    <property type="match status" value="1"/>
</dbReference>
<evidence type="ECO:0000256" key="2">
    <source>
        <dbReference type="ARBA" id="ARBA00009026"/>
    </source>
</evidence>
<proteinExistence type="inferred from homology"/>
<evidence type="ECO:0000256" key="7">
    <source>
        <dbReference type="ARBA" id="ARBA00022723"/>
    </source>
</evidence>
<dbReference type="GO" id="GO:0001510">
    <property type="term" value="P:RNA methylation"/>
    <property type="evidence" value="ECO:0007669"/>
    <property type="project" value="InterPro"/>
</dbReference>
<comment type="catalytic activity">
    <reaction evidence="12">
        <text>small RNA 3'-end nucleotide + S-adenosyl-L-methionine = small RNA 3'-end 2'-O-methylnucleotide + S-adenosyl-L-homocysteine + H(+)</text>
        <dbReference type="Rhea" id="RHEA:37887"/>
        <dbReference type="Rhea" id="RHEA-COMP:10415"/>
        <dbReference type="Rhea" id="RHEA-COMP:10416"/>
        <dbReference type="ChEBI" id="CHEBI:15378"/>
        <dbReference type="ChEBI" id="CHEBI:57856"/>
        <dbReference type="ChEBI" id="CHEBI:59789"/>
        <dbReference type="ChEBI" id="CHEBI:74896"/>
        <dbReference type="ChEBI" id="CHEBI:74898"/>
        <dbReference type="EC" id="2.1.1.386"/>
    </reaction>
</comment>
<dbReference type="STRING" id="299467.A0A443S359"/>
<keyword evidence="7" id="KW-0479">Metal-binding</keyword>
<protein>
    <recommendedName>
        <fullName evidence="3">Small RNA 2'-O-methyltransferase</fullName>
        <ecNumber evidence="11">2.1.1.386</ecNumber>
    </recommendedName>
</protein>
<accession>A0A443S359</accession>
<keyword evidence="14" id="KW-1185">Reference proteome</keyword>
<dbReference type="AlphaFoldDB" id="A0A443S359"/>
<dbReference type="Pfam" id="PF13489">
    <property type="entry name" value="Methyltransf_23"/>
    <property type="match status" value="1"/>
</dbReference>
<sequence>MADHDENEASECGPKFSPPLYMQRYQFVRDLLSKESPVIKKLADFGCAEGRFIRYMKQIPFAEEAVCVDIIRTNLEEFCVHEAQPIMWDHMFGRSVPLTVNLYEGSVAELDCRLKGFDAVSCIELIEHLHPNILAKLPLNIFGYLEPRVVVFTTPNSEFNVLFPQLNGKFRHWDHKFEWTRQEFKNWCREIVKDYPNYDFEITGVGNPPSEREDVGFCTQIAIFRRLYSSEKNNDDRQPHSYSLVESFYYRQRTKEEEIKFQKDREASPIDWDACISNNR</sequence>
<keyword evidence="8" id="KW-0460">Magnesium</keyword>
<reference evidence="13 14" key="1">
    <citation type="journal article" date="2018" name="Gigascience">
        <title>Genomes of trombidid mites reveal novel predicted allergens and laterally-transferred genes associated with secondary metabolism.</title>
        <authorList>
            <person name="Dong X."/>
            <person name="Chaisiri K."/>
            <person name="Xia D."/>
            <person name="Armstrong S.D."/>
            <person name="Fang Y."/>
            <person name="Donnelly M.J."/>
            <person name="Kadowaki T."/>
            <person name="McGarry J.W."/>
            <person name="Darby A.C."/>
            <person name="Makepeace B.L."/>
        </authorList>
    </citation>
    <scope>NUCLEOTIDE SEQUENCE [LARGE SCALE GENOMIC DNA]</scope>
    <source>
        <strain evidence="13">UoL-UT</strain>
    </source>
</reference>